<sequence>MQKDLNFTRYEEAAAILPLRLRKLALALPEQQKEEAEEFRLRAGQPMTVLLPSGEVSLEAEVEPEELETLCDLATEFSRYAAAETLKEGYLSVRGGFRIGLCGTAVMKEGSNTNLKQFSSAAVRIARERRGIADELLAQLFRSGEMESTLILSPPGGGKTTLLRDLVRGVSEGVSPHGPRRVALIDERGEVAVMYLGKPQMDVGPHTDVLDACPKALGIPIVLRAMNPQVIAMDEITVKEDLKAVSLAAGCGVRMLATIHAGSVEELQEKPLYRSLLEDQIFRLAICISRAGGERVYRVEELPC</sequence>
<proteinExistence type="predicted"/>
<evidence type="ECO:0000256" key="2">
    <source>
        <dbReference type="ARBA" id="ARBA00022840"/>
    </source>
</evidence>
<dbReference type="Proteomes" id="UP000679848">
    <property type="component" value="Plasmid pMM59_01"/>
</dbReference>
<geneLocation type="plasmid" evidence="4 5">
    <name>pMM59_01</name>
</geneLocation>
<evidence type="ECO:0000313" key="5">
    <source>
        <dbReference type="Proteomes" id="UP000679848"/>
    </source>
</evidence>
<evidence type="ECO:0000259" key="3">
    <source>
        <dbReference type="Pfam" id="PF19568"/>
    </source>
</evidence>
<dbReference type="Gene3D" id="3.40.50.300">
    <property type="entry name" value="P-loop containing nucleotide triphosphate hydrolases"/>
    <property type="match status" value="1"/>
</dbReference>
<keyword evidence="1" id="KW-0547">Nucleotide-binding</keyword>
<dbReference type="InterPro" id="IPR027417">
    <property type="entry name" value="P-loop_NTPase"/>
</dbReference>
<dbReference type="PANTHER" id="PTHR20953:SF3">
    <property type="entry name" value="P-LOOP CONTAINING NUCLEOSIDE TRIPHOSPHATE HYDROLASES SUPERFAMILY PROTEIN"/>
    <property type="match status" value="1"/>
</dbReference>
<protein>
    <submittedName>
        <fullName evidence="4">Stage III sporulation protein AA</fullName>
    </submittedName>
</protein>
<feature type="domain" description="Stage III sporulation protein AA AAA+ ATPase" evidence="3">
    <location>
        <begin position="9"/>
        <end position="292"/>
    </location>
</feature>
<name>A0A830QSG4_9FIRM</name>
<dbReference type="InterPro" id="IPR045735">
    <property type="entry name" value="Spore_III_AA_AAA+_ATPase"/>
</dbReference>
<dbReference type="AlphaFoldDB" id="A0A830QSG4"/>
<gene>
    <name evidence="4" type="primary">spoIIIAA</name>
    <name evidence="4" type="ORF">MM59RIKEN_31300</name>
</gene>
<accession>A0A830QSG4</accession>
<keyword evidence="5" id="KW-1185">Reference proteome</keyword>
<dbReference type="SUPFAM" id="SSF52540">
    <property type="entry name" value="P-loop containing nucleoside triphosphate hydrolases"/>
    <property type="match status" value="1"/>
</dbReference>
<evidence type="ECO:0000313" key="4">
    <source>
        <dbReference type="EMBL" id="BCK85811.1"/>
    </source>
</evidence>
<dbReference type="Pfam" id="PF19568">
    <property type="entry name" value="Spore_III_AA"/>
    <property type="match status" value="1"/>
</dbReference>
<keyword evidence="4" id="KW-0614">Plasmid</keyword>
<dbReference type="GO" id="GO:0005524">
    <property type="term" value="F:ATP binding"/>
    <property type="evidence" value="ECO:0007669"/>
    <property type="project" value="UniProtKB-KW"/>
</dbReference>
<evidence type="ECO:0000256" key="1">
    <source>
        <dbReference type="ARBA" id="ARBA00022741"/>
    </source>
</evidence>
<dbReference type="EMBL" id="AP023421">
    <property type="protein sequence ID" value="BCK85811.1"/>
    <property type="molecule type" value="Genomic_DNA"/>
</dbReference>
<keyword evidence="2" id="KW-0067">ATP-binding</keyword>
<dbReference type="PANTHER" id="PTHR20953">
    <property type="entry name" value="KINASE-RELATED"/>
    <property type="match status" value="1"/>
</dbReference>
<organism evidence="4 5">
    <name type="scientific">Pusillibacter faecalis</name>
    <dbReference type="NCBI Taxonomy" id="2714358"/>
    <lineage>
        <taxon>Bacteria</taxon>
        <taxon>Bacillati</taxon>
        <taxon>Bacillota</taxon>
        <taxon>Clostridia</taxon>
        <taxon>Eubacteriales</taxon>
        <taxon>Oscillospiraceae</taxon>
        <taxon>Pusillibacter</taxon>
    </lineage>
</organism>
<dbReference type="RefSeq" id="WP_213543795.1">
    <property type="nucleotide sequence ID" value="NZ_AP023421.1"/>
</dbReference>
<reference evidence="4" key="1">
    <citation type="submission" date="2020-09" db="EMBL/GenBank/DDBJ databases">
        <title>New species isolated from human feces.</title>
        <authorList>
            <person name="Kitahara M."/>
            <person name="Shigeno Y."/>
            <person name="Shime M."/>
            <person name="Matsumoto Y."/>
            <person name="Nakamura S."/>
            <person name="Motooka D."/>
            <person name="Fukuoka S."/>
            <person name="Nishikawa H."/>
            <person name="Benno Y."/>
        </authorList>
    </citation>
    <scope>NUCLEOTIDE SEQUENCE</scope>
    <source>
        <strain evidence="4">MM59</strain>
        <plasmid evidence="4">pMM59_01</plasmid>
    </source>
</reference>
<dbReference type="KEGG" id="pfaa:MM59RIKEN_31300"/>